<gene>
    <name evidence="2" type="ORF">BWY73_00557</name>
</gene>
<evidence type="ECO:0000259" key="1">
    <source>
        <dbReference type="Pfam" id="PF01261"/>
    </source>
</evidence>
<dbReference type="Proteomes" id="UP000485484">
    <property type="component" value="Unassembled WGS sequence"/>
</dbReference>
<dbReference type="SUPFAM" id="SSF51658">
    <property type="entry name" value="Xylose isomerase-like"/>
    <property type="match status" value="1"/>
</dbReference>
<feature type="domain" description="Xylose isomerase-like TIM barrel" evidence="1">
    <location>
        <begin position="22"/>
        <end position="234"/>
    </location>
</feature>
<comment type="caution">
    <text evidence="2">The sequence shown here is derived from an EMBL/GenBank/DDBJ whole genome shotgun (WGS) entry which is preliminary data.</text>
</comment>
<dbReference type="EMBL" id="MWAK01000055">
    <property type="protein sequence ID" value="OPZ92954.1"/>
    <property type="molecule type" value="Genomic_DNA"/>
</dbReference>
<dbReference type="PANTHER" id="PTHR12110">
    <property type="entry name" value="HYDROXYPYRUVATE ISOMERASE"/>
    <property type="match status" value="1"/>
</dbReference>
<dbReference type="InterPro" id="IPR036237">
    <property type="entry name" value="Xyl_isomerase-like_sf"/>
</dbReference>
<dbReference type="Gene3D" id="3.20.20.150">
    <property type="entry name" value="Divalent-metal-dependent TIM barrel enzymes"/>
    <property type="match status" value="1"/>
</dbReference>
<dbReference type="Pfam" id="PF01261">
    <property type="entry name" value="AP_endonuc_2"/>
    <property type="match status" value="1"/>
</dbReference>
<accession>A0A1V5MI85</accession>
<dbReference type="AlphaFoldDB" id="A0A1V5MI85"/>
<proteinExistence type="predicted"/>
<dbReference type="GO" id="GO:0016853">
    <property type="term" value="F:isomerase activity"/>
    <property type="evidence" value="ECO:0007669"/>
    <property type="project" value="UniProtKB-KW"/>
</dbReference>
<keyword evidence="2" id="KW-0413">Isomerase</keyword>
<protein>
    <submittedName>
        <fullName evidence="2">Xylose isomerase-like TIM barrel</fullName>
    </submittedName>
</protein>
<evidence type="ECO:0000313" key="2">
    <source>
        <dbReference type="EMBL" id="OPZ92954.1"/>
    </source>
</evidence>
<name>A0A1V5MI85_UNCT6</name>
<dbReference type="InterPro" id="IPR050312">
    <property type="entry name" value="IolE/XylAMocC-like"/>
</dbReference>
<sequence>MKLGIVTYQIAAEWDLDRIISACGSLGYAGVELRTTHRHGVEPSLSKAARAEVKKKFEDSPVVLVGLGSAFEYHSPDPAELKKNLDGTREFVLLARDTGAEGVKVRPNGFPEGVPKEKTLEQIGLSLRESASFAADHGVKIRLEVHGSGTSHPPCIRRIVDIAGHPNLYVCWNSNQADRDETGSIEKHFDLLKDRLEICHINELCNDYPWRTLFSLLRKNGFDGYCLAEVAASPEPERFLKYYKSLFEALTRPLN</sequence>
<reference evidence="2" key="1">
    <citation type="submission" date="2017-02" db="EMBL/GenBank/DDBJ databases">
        <title>Delving into the versatile metabolic prowess of the omnipresent phylum Bacteroidetes.</title>
        <authorList>
            <person name="Nobu M.K."/>
            <person name="Mei R."/>
            <person name="Narihiro T."/>
            <person name="Kuroda K."/>
            <person name="Liu W.-T."/>
        </authorList>
    </citation>
    <scope>NUCLEOTIDE SEQUENCE</scope>
    <source>
        <strain evidence="2">ADurb.Bin417</strain>
    </source>
</reference>
<dbReference type="InterPro" id="IPR013022">
    <property type="entry name" value="Xyl_isomerase-like_TIM-brl"/>
</dbReference>
<organism evidence="2">
    <name type="scientific">candidate division TA06 bacterium ADurb.Bin417</name>
    <dbReference type="NCBI Taxonomy" id="1852828"/>
    <lineage>
        <taxon>Bacteria</taxon>
        <taxon>Bacteria division TA06</taxon>
    </lineage>
</organism>